<dbReference type="GO" id="GO:0005975">
    <property type="term" value="P:carbohydrate metabolic process"/>
    <property type="evidence" value="ECO:0007669"/>
    <property type="project" value="InterPro"/>
</dbReference>
<dbReference type="Gene3D" id="3.20.20.370">
    <property type="entry name" value="Glycoside hydrolase/deacetylase"/>
    <property type="match status" value="1"/>
</dbReference>
<name>A0A268F383_9BACL</name>
<dbReference type="AlphaFoldDB" id="A0A268F383"/>
<keyword evidence="1" id="KW-0472">Membrane</keyword>
<evidence type="ECO:0000313" key="2">
    <source>
        <dbReference type="EMBL" id="PAD79821.1"/>
    </source>
</evidence>
<proteinExistence type="predicted"/>
<dbReference type="EMBL" id="NPBY01000009">
    <property type="protein sequence ID" value="PAD79821.1"/>
    <property type="molecule type" value="Genomic_DNA"/>
</dbReference>
<dbReference type="PANTHER" id="PTHR34216:SF3">
    <property type="entry name" value="POLY-BETA-1,6-N-ACETYL-D-GLUCOSAMINE N-DEACETYLASE"/>
    <property type="match status" value="1"/>
</dbReference>
<dbReference type="InterPro" id="IPR051398">
    <property type="entry name" value="Polysacch_Deacetylase"/>
</dbReference>
<feature type="transmembrane region" description="Helical" evidence="1">
    <location>
        <begin position="22"/>
        <end position="41"/>
    </location>
</feature>
<dbReference type="OrthoDB" id="5437800at2"/>
<organism evidence="2 3">
    <name type="scientific">Paenibacillus campinasensis</name>
    <dbReference type="NCBI Taxonomy" id="66347"/>
    <lineage>
        <taxon>Bacteria</taxon>
        <taxon>Bacillati</taxon>
        <taxon>Bacillota</taxon>
        <taxon>Bacilli</taxon>
        <taxon>Bacillales</taxon>
        <taxon>Paenibacillaceae</taxon>
        <taxon>Paenibacillus</taxon>
    </lineage>
</organism>
<accession>A0A268F383</accession>
<dbReference type="Proteomes" id="UP000215596">
    <property type="component" value="Unassembled WGS sequence"/>
</dbReference>
<comment type="caution">
    <text evidence="2">The sequence shown here is derived from an EMBL/GenBank/DDBJ whole genome shotgun (WGS) entry which is preliminary data.</text>
</comment>
<dbReference type="SUPFAM" id="SSF88713">
    <property type="entry name" value="Glycoside hydrolase/deacetylase"/>
    <property type="match status" value="1"/>
</dbReference>
<keyword evidence="1" id="KW-0812">Transmembrane</keyword>
<sequence length="590" mass="66986">MDNKRNPALNVDRKNRRKKMKVVVQVFLLVLLTAILVNTVFDLKTYSEPDRASWDQTEGFIAISYFGVGRSGSSKLVAKSQLNDHLKVLHEQGYVTISQQDIIDFYERGKPLPKRALFLSFEDGRNDSALFAQPILEKYNGKATFLSYANKMGASEGKFLQPKEMLKMEETGFWELGTNGYRLTYINIFDKDGGFIGVKDENELTDKSDVEYYNHYLMDFIRDENMIPTENRQQMEERIGADYELMRSVYTESLGYVPGTYMIMHANALDQGMNNLVRDANVSQIEDLFKLNFSREGSAWNTKDSGPHNLTRVQPAPYWSTNHLLMKLRKDTGERLQFVRGDEALAEKWSLLDGAAEFAGSQIIVTSPPSGKGTVYLNDSEQAAFDATTTVSATLLGNVVGKQSIYIRHDRAKSSYLRVLLDNNVIRLEQKKEGELPKELFTYKLSDVKWGEEDLRFDKATVYSKAQTQSGARQDEPEYPINIPGKRQLEVSVTGNSVRIIADQQVILERLSIDPSIRTGGVALEAQYHEQNEKDDIYDAIFDQVTVTTEELPDHKRTVLFTSKQTGMKGAAVKARNMFDTVVDWAIDNF</sequence>
<evidence type="ECO:0000256" key="1">
    <source>
        <dbReference type="SAM" id="Phobius"/>
    </source>
</evidence>
<evidence type="ECO:0000313" key="3">
    <source>
        <dbReference type="Proteomes" id="UP000215596"/>
    </source>
</evidence>
<reference evidence="2 3" key="1">
    <citation type="submission" date="2017-07" db="EMBL/GenBank/DDBJ databases">
        <title>Isolation and whole genome analysis of endospore-forming bacteria from heroin.</title>
        <authorList>
            <person name="Kalinowski J."/>
            <person name="Ahrens B."/>
            <person name="Al-Dilaimi A."/>
            <person name="Winkler A."/>
            <person name="Wibberg D."/>
            <person name="Schleenbecker U."/>
            <person name="Ruckert C."/>
            <person name="Wolfel R."/>
            <person name="Grass G."/>
        </authorList>
    </citation>
    <scope>NUCLEOTIDE SEQUENCE [LARGE SCALE GENOMIC DNA]</scope>
    <source>
        <strain evidence="2 3">7537-G1</strain>
    </source>
</reference>
<gene>
    <name evidence="2" type="ORF">CHH67_02275</name>
</gene>
<protein>
    <submittedName>
        <fullName evidence="2">Polysaccharide deacetylase</fullName>
    </submittedName>
</protein>
<dbReference type="PANTHER" id="PTHR34216">
    <property type="match status" value="1"/>
</dbReference>
<dbReference type="InterPro" id="IPR011330">
    <property type="entry name" value="Glyco_hydro/deAcase_b/a-brl"/>
</dbReference>
<keyword evidence="1" id="KW-1133">Transmembrane helix</keyword>